<dbReference type="Pfam" id="PF00072">
    <property type="entry name" value="Response_reg"/>
    <property type="match status" value="1"/>
</dbReference>
<evidence type="ECO:0000256" key="1">
    <source>
        <dbReference type="ARBA" id="ARBA00022553"/>
    </source>
</evidence>
<keyword evidence="1 2" id="KW-0597">Phosphoprotein</keyword>
<dbReference type="RefSeq" id="WP_229417959.1">
    <property type="nucleotide sequence ID" value="NZ_BMKG01000003.1"/>
</dbReference>
<dbReference type="SMART" id="SM00448">
    <property type="entry name" value="REC"/>
    <property type="match status" value="1"/>
</dbReference>
<name>A0ABQ1KBL5_9BURK</name>
<evidence type="ECO:0000313" key="4">
    <source>
        <dbReference type="EMBL" id="GGB90738.1"/>
    </source>
</evidence>
<dbReference type="PROSITE" id="PS50110">
    <property type="entry name" value="RESPONSE_REGULATORY"/>
    <property type="match status" value="1"/>
</dbReference>
<evidence type="ECO:0000313" key="5">
    <source>
        <dbReference type="Proteomes" id="UP000622638"/>
    </source>
</evidence>
<sequence>MRRTEAQALRPTDRGELTMNMNDALEACKPLPPAPQLLHIDADDTAAVILATLLVPEIRVTRAASLAEAELLVARQDFALIVLDPDLPDGDGQTLLRAMREQGQHTPVLLYSARQPSLHHQAHAFLPKPWTSPRQLWQATCRLLQLDLASAAAR</sequence>
<feature type="domain" description="Response regulatory" evidence="3">
    <location>
        <begin position="36"/>
        <end position="143"/>
    </location>
</feature>
<dbReference type="InterPro" id="IPR001789">
    <property type="entry name" value="Sig_transdc_resp-reg_receiver"/>
</dbReference>
<gene>
    <name evidence="4" type="ORF">GCM10011572_10980</name>
</gene>
<reference evidence="5" key="1">
    <citation type="journal article" date="2019" name="Int. J. Syst. Evol. Microbiol.">
        <title>The Global Catalogue of Microorganisms (GCM) 10K type strain sequencing project: providing services to taxonomists for standard genome sequencing and annotation.</title>
        <authorList>
            <consortium name="The Broad Institute Genomics Platform"/>
            <consortium name="The Broad Institute Genome Sequencing Center for Infectious Disease"/>
            <person name="Wu L."/>
            <person name="Ma J."/>
        </authorList>
    </citation>
    <scope>NUCLEOTIDE SEQUENCE [LARGE SCALE GENOMIC DNA]</scope>
    <source>
        <strain evidence="5">CGMCC 1.15931</strain>
    </source>
</reference>
<proteinExistence type="predicted"/>
<comment type="caution">
    <text evidence="4">The sequence shown here is derived from an EMBL/GenBank/DDBJ whole genome shotgun (WGS) entry which is preliminary data.</text>
</comment>
<dbReference type="PANTHER" id="PTHR44591:SF3">
    <property type="entry name" value="RESPONSE REGULATORY DOMAIN-CONTAINING PROTEIN"/>
    <property type="match status" value="1"/>
</dbReference>
<dbReference type="CDD" id="cd00156">
    <property type="entry name" value="REC"/>
    <property type="match status" value="1"/>
</dbReference>
<dbReference type="Gene3D" id="3.40.50.2300">
    <property type="match status" value="1"/>
</dbReference>
<evidence type="ECO:0000256" key="2">
    <source>
        <dbReference type="PROSITE-ProRule" id="PRU00169"/>
    </source>
</evidence>
<dbReference type="InterPro" id="IPR011006">
    <property type="entry name" value="CheY-like_superfamily"/>
</dbReference>
<dbReference type="Proteomes" id="UP000622638">
    <property type="component" value="Unassembled WGS sequence"/>
</dbReference>
<dbReference type="EMBL" id="BMKG01000003">
    <property type="protein sequence ID" value="GGB90738.1"/>
    <property type="molecule type" value="Genomic_DNA"/>
</dbReference>
<evidence type="ECO:0000259" key="3">
    <source>
        <dbReference type="PROSITE" id="PS50110"/>
    </source>
</evidence>
<keyword evidence="5" id="KW-1185">Reference proteome</keyword>
<dbReference type="InterPro" id="IPR050595">
    <property type="entry name" value="Bact_response_regulator"/>
</dbReference>
<protein>
    <recommendedName>
        <fullName evidence="3">Response regulatory domain-containing protein</fullName>
    </recommendedName>
</protein>
<accession>A0ABQ1KBL5</accession>
<dbReference type="SUPFAM" id="SSF52172">
    <property type="entry name" value="CheY-like"/>
    <property type="match status" value="1"/>
</dbReference>
<organism evidence="4 5">
    <name type="scientific">Pseudoduganella buxea</name>
    <dbReference type="NCBI Taxonomy" id="1949069"/>
    <lineage>
        <taxon>Bacteria</taxon>
        <taxon>Pseudomonadati</taxon>
        <taxon>Pseudomonadota</taxon>
        <taxon>Betaproteobacteria</taxon>
        <taxon>Burkholderiales</taxon>
        <taxon>Oxalobacteraceae</taxon>
        <taxon>Telluria group</taxon>
        <taxon>Pseudoduganella</taxon>
    </lineage>
</organism>
<feature type="modified residue" description="4-aspartylphosphate" evidence="2">
    <location>
        <position position="84"/>
    </location>
</feature>
<dbReference type="PANTHER" id="PTHR44591">
    <property type="entry name" value="STRESS RESPONSE REGULATOR PROTEIN 1"/>
    <property type="match status" value="1"/>
</dbReference>